<dbReference type="OrthoDB" id="9803863at2"/>
<sequence>MRVTPRGLSYPGRKRFRRSPQGILLLALVLIASAYLSLNPTSSHAAAPQLLSQGKPATASSVQDAFTANAAVDGDTGTRWSSAASDPQWIQVDLGSSQPITQVVLNWETAYGKAFTIQTSDNGSNWTTIYSTTTGTGGTQTLNVTGNGRYVRMYGTQRGTQWGYSLWEFQVYGGSGGGSTPPASCGDTNAALGKPSSASSTENDGTPAAAAFDGNAGTRWSSAASDPQWVQVDLGSSQSICGAQLTWETAYAKAYQIQVSDNGSTWNTVYSTTTGAGGTENLSFTGTGRYVRMYGTQRATQYGYSLWEFTVLTPGGTGTPPTGGNGDCPWVGSTAPVSDRVAQVMAEMTNAEKVSILHGNNNSSPYIGNINGIASLCIPAIGLQDGPHGVGDGLGGVTQMPSANASAATWDTTLEQQYGAAIGAEFAGKGAQVALGPTLNIVRDPRWGRAFETFGEDPYLNGQMATADIKGIQSQGVMAEMKHVAVYNIENPAGTVIVDNRTLQELYLPAFQAAVQQGSPAAAMCAYSVVNNVPACQNPALMNVGLYQQANFGGFITSDWGGTHSTQESANAGLTVEMPNGYFYADFLAQAVANGTVSQATLDTMTSRLLTQYFAFGLFDKAPSGSTGATVTTTAHQQVALQGAEEGAVLLKNNGILPLSTATTKSIAVIGWDGGAGVQTIGGGSATTTSSGTVWPITGMQNRVAGTGTTVQYNDATDLNAAVTLARNSDVAVVYASDNYGNEEHDSTTLDLPNNGGSSVSDNDMIAQVAAANPHTIVVLNNNSAINMPWLNQVAGVFEGFYPGQEIGTAMAALIFGDVNPSGKLPVTFPKSLADVPASTPAQWPGTNGQVQYSEGLDVGYRWYDAKNITPLFPFGYGLSYTTFGFGNLQVGALSGGTATVHATVTNTGSRAGTEVAQLYVGDPASTGEPVHQLRGYQRVTLNPGQSQTLTFTVSTHDLAYWNTSGSNWTTAAGSYQILVGDSSRNLPLTGTLTVPTTVNGNLAAVVSPKAAASGPAATAAPLSVPDPYGMSSPVHRQVSWAYGKNSTGVGYTATGLPPGISLSADGTFTGAAEKAGTWTVTVTGRNAAGSQGSATFVWTAT</sequence>
<dbReference type="Gene3D" id="3.40.50.1700">
    <property type="entry name" value="Glycoside hydrolase family 3 C-terminal domain"/>
    <property type="match status" value="1"/>
</dbReference>
<dbReference type="Gene3D" id="3.20.20.300">
    <property type="entry name" value="Glycoside hydrolase, family 3, N-terminal domain"/>
    <property type="match status" value="1"/>
</dbReference>
<proteinExistence type="inferred from homology"/>
<dbReference type="Pfam" id="PF14310">
    <property type="entry name" value="Fn3-like"/>
    <property type="match status" value="1"/>
</dbReference>
<keyword evidence="3" id="KW-0964">Secreted</keyword>
<name>A0A1H6A7C4_9ACTN</name>
<accession>A0A1H6A7C4</accession>
<evidence type="ECO:0000256" key="7">
    <source>
        <dbReference type="ARBA" id="ARBA00041276"/>
    </source>
</evidence>
<dbReference type="AlphaFoldDB" id="A0A1H6A7C4"/>
<dbReference type="InterPro" id="IPR000421">
    <property type="entry name" value="FA58C"/>
</dbReference>
<dbReference type="SUPFAM" id="SSF51445">
    <property type="entry name" value="(Trans)glycosidases"/>
    <property type="match status" value="1"/>
</dbReference>
<dbReference type="InterPro" id="IPR008979">
    <property type="entry name" value="Galactose-bd-like_sf"/>
</dbReference>
<gene>
    <name evidence="14" type="ORF">SAMN05216223_105223</name>
</gene>
<evidence type="ECO:0000256" key="9">
    <source>
        <dbReference type="ARBA" id="ARBA00041808"/>
    </source>
</evidence>
<evidence type="ECO:0000256" key="2">
    <source>
        <dbReference type="ARBA" id="ARBA00005336"/>
    </source>
</evidence>
<keyword evidence="5" id="KW-0378">Hydrolase</keyword>
<evidence type="ECO:0000256" key="4">
    <source>
        <dbReference type="ARBA" id="ARBA00022729"/>
    </source>
</evidence>
<dbReference type="InterPro" id="IPR036881">
    <property type="entry name" value="Glyco_hydro_3_C_sf"/>
</dbReference>
<dbReference type="Proteomes" id="UP000236754">
    <property type="component" value="Unassembled WGS sequence"/>
</dbReference>
<dbReference type="PRINTS" id="PR00133">
    <property type="entry name" value="GLHYDRLASE3"/>
</dbReference>
<dbReference type="SMART" id="SM01217">
    <property type="entry name" value="Fn3_like"/>
    <property type="match status" value="1"/>
</dbReference>
<comment type="similarity">
    <text evidence="2">Belongs to the glycosyl hydrolase 3 family.</text>
</comment>
<feature type="domain" description="F5/8 type C" evidence="13">
    <location>
        <begin position="179"/>
        <end position="314"/>
    </location>
</feature>
<protein>
    <recommendedName>
        <fullName evidence="11">Exo-alpha-(1-&gt;6)-L-arabinopyranosidase</fullName>
    </recommendedName>
    <alternativeName>
        <fullName evidence="7">Beta-D-glucoside glucohydrolase G</fullName>
    </alternativeName>
    <alternativeName>
        <fullName evidence="8">Cellobiase G</fullName>
    </alternativeName>
    <alternativeName>
        <fullName evidence="9">Gentiobiase G</fullName>
    </alternativeName>
    <alternativeName>
        <fullName evidence="6">Probable beta-glucosidase G</fullName>
    </alternativeName>
</protein>
<dbReference type="SUPFAM" id="SSF52279">
    <property type="entry name" value="Beta-D-glucan exohydrolase, C-terminal domain"/>
    <property type="match status" value="1"/>
</dbReference>
<dbReference type="FunFam" id="2.60.40.10:FF:000495">
    <property type="entry name" value="Periplasmic beta-glucosidase"/>
    <property type="match status" value="1"/>
</dbReference>
<dbReference type="Pfam" id="PF01915">
    <property type="entry name" value="Glyco_hydro_3_C"/>
    <property type="match status" value="1"/>
</dbReference>
<organism evidence="14 15">
    <name type="scientific">Actinacidiphila yanglinensis</name>
    <dbReference type="NCBI Taxonomy" id="310779"/>
    <lineage>
        <taxon>Bacteria</taxon>
        <taxon>Bacillati</taxon>
        <taxon>Actinomycetota</taxon>
        <taxon>Actinomycetes</taxon>
        <taxon>Kitasatosporales</taxon>
        <taxon>Streptomycetaceae</taxon>
        <taxon>Actinacidiphila</taxon>
    </lineage>
</organism>
<dbReference type="PANTHER" id="PTHR42715">
    <property type="entry name" value="BETA-GLUCOSIDASE"/>
    <property type="match status" value="1"/>
</dbReference>
<evidence type="ECO:0000313" key="14">
    <source>
        <dbReference type="EMBL" id="SEG44639.1"/>
    </source>
</evidence>
<keyword evidence="4" id="KW-0732">Signal</keyword>
<dbReference type="InterPro" id="IPR002772">
    <property type="entry name" value="Glyco_hydro_3_C"/>
</dbReference>
<evidence type="ECO:0000256" key="11">
    <source>
        <dbReference type="ARBA" id="ARBA00074219"/>
    </source>
</evidence>
<keyword evidence="15" id="KW-1185">Reference proteome</keyword>
<dbReference type="GO" id="GO:0005576">
    <property type="term" value="C:extracellular region"/>
    <property type="evidence" value="ECO:0007669"/>
    <property type="project" value="UniProtKB-SubCell"/>
</dbReference>
<feature type="region of interest" description="Disordered" evidence="12">
    <location>
        <begin position="177"/>
        <end position="224"/>
    </location>
</feature>
<feature type="domain" description="F5/8 type C" evidence="13">
    <location>
        <begin position="33"/>
        <end position="174"/>
    </location>
</feature>
<dbReference type="GO" id="GO:0009251">
    <property type="term" value="P:glucan catabolic process"/>
    <property type="evidence" value="ECO:0007669"/>
    <property type="project" value="TreeGrafter"/>
</dbReference>
<comment type="subcellular location">
    <subcellularLocation>
        <location evidence="1">Secreted</location>
    </subcellularLocation>
</comment>
<evidence type="ECO:0000256" key="1">
    <source>
        <dbReference type="ARBA" id="ARBA00004613"/>
    </source>
</evidence>
<evidence type="ECO:0000256" key="10">
    <source>
        <dbReference type="ARBA" id="ARBA00058905"/>
    </source>
</evidence>
<dbReference type="InterPro" id="IPR026891">
    <property type="entry name" value="Fn3-like"/>
</dbReference>
<dbReference type="PROSITE" id="PS50022">
    <property type="entry name" value="FA58C_3"/>
    <property type="match status" value="2"/>
</dbReference>
<evidence type="ECO:0000256" key="5">
    <source>
        <dbReference type="ARBA" id="ARBA00022801"/>
    </source>
</evidence>
<dbReference type="Pfam" id="PF00933">
    <property type="entry name" value="Glyco_hydro_3"/>
    <property type="match status" value="1"/>
</dbReference>
<dbReference type="EMBL" id="FNVU01000005">
    <property type="protein sequence ID" value="SEG44639.1"/>
    <property type="molecule type" value="Genomic_DNA"/>
</dbReference>
<dbReference type="Pfam" id="PF00754">
    <property type="entry name" value="F5_F8_type_C"/>
    <property type="match status" value="2"/>
</dbReference>
<dbReference type="PANTHER" id="PTHR42715:SF12">
    <property type="entry name" value="BETA-GLUCOSIDASE G-RELATED"/>
    <property type="match status" value="1"/>
</dbReference>
<comment type="function">
    <text evidence="10">Catalyzes the hydrolysis of a non-reducing terminal alpha-L-arabinopyranosidic linkage in ginsenoside Rb2 (alpha-L-arabinopyranosyl-(1-&gt;6)-alpha-D-glucopyranosyl) to release alpha-D-glucopyranosyl (Rd). It is not able to hydrolyze alpha-L-arabinofuranosyl-(1-&gt;6)-alpha-D-glucopyranosyl (Rc).</text>
</comment>
<evidence type="ECO:0000259" key="13">
    <source>
        <dbReference type="PROSITE" id="PS50022"/>
    </source>
</evidence>
<dbReference type="InterPro" id="IPR017853">
    <property type="entry name" value="GH"/>
</dbReference>
<dbReference type="Gene3D" id="2.60.40.10">
    <property type="entry name" value="Immunoglobulins"/>
    <property type="match status" value="2"/>
</dbReference>
<dbReference type="Gene3D" id="2.60.120.260">
    <property type="entry name" value="Galactose-binding domain-like"/>
    <property type="match status" value="2"/>
</dbReference>
<dbReference type="InterPro" id="IPR050288">
    <property type="entry name" value="Cellulose_deg_GH3"/>
</dbReference>
<dbReference type="InterPro" id="IPR001764">
    <property type="entry name" value="Glyco_hydro_3_N"/>
</dbReference>
<evidence type="ECO:0000256" key="3">
    <source>
        <dbReference type="ARBA" id="ARBA00022525"/>
    </source>
</evidence>
<reference evidence="14 15" key="1">
    <citation type="submission" date="2016-10" db="EMBL/GenBank/DDBJ databases">
        <authorList>
            <person name="de Groot N.N."/>
        </authorList>
    </citation>
    <scope>NUCLEOTIDE SEQUENCE [LARGE SCALE GENOMIC DNA]</scope>
    <source>
        <strain evidence="14 15">CGMCC 4.2023</strain>
    </source>
</reference>
<dbReference type="SUPFAM" id="SSF49785">
    <property type="entry name" value="Galactose-binding domain-like"/>
    <property type="match status" value="2"/>
</dbReference>
<dbReference type="InterPro" id="IPR013783">
    <property type="entry name" value="Ig-like_fold"/>
</dbReference>
<evidence type="ECO:0000256" key="12">
    <source>
        <dbReference type="SAM" id="MobiDB-lite"/>
    </source>
</evidence>
<evidence type="ECO:0000256" key="6">
    <source>
        <dbReference type="ARBA" id="ARBA00039579"/>
    </source>
</evidence>
<dbReference type="InterPro" id="IPR036962">
    <property type="entry name" value="Glyco_hydro_3_N_sf"/>
</dbReference>
<evidence type="ECO:0000256" key="8">
    <source>
        <dbReference type="ARBA" id="ARBA00041601"/>
    </source>
</evidence>
<dbReference type="GO" id="GO:0008422">
    <property type="term" value="F:beta-glucosidase activity"/>
    <property type="evidence" value="ECO:0007669"/>
    <property type="project" value="UniProtKB-ARBA"/>
</dbReference>
<dbReference type="RefSeq" id="WP_103886041.1">
    <property type="nucleotide sequence ID" value="NZ_FNVU01000005.1"/>
</dbReference>
<evidence type="ECO:0000313" key="15">
    <source>
        <dbReference type="Proteomes" id="UP000236754"/>
    </source>
</evidence>
<dbReference type="SMART" id="SM00231">
    <property type="entry name" value="FA58C"/>
    <property type="match status" value="2"/>
</dbReference>